<dbReference type="SUPFAM" id="SSF55797">
    <property type="entry name" value="PR-1-like"/>
    <property type="match status" value="1"/>
</dbReference>
<proteinExistence type="predicted"/>
<keyword evidence="2" id="KW-0812">Transmembrane</keyword>
<keyword evidence="2" id="KW-1133">Transmembrane helix</keyword>
<keyword evidence="2" id="KW-0472">Membrane</keyword>
<evidence type="ECO:0000256" key="1">
    <source>
        <dbReference type="SAM" id="MobiDB-lite"/>
    </source>
</evidence>
<dbReference type="InterPro" id="IPR014044">
    <property type="entry name" value="CAP_dom"/>
</dbReference>
<evidence type="ECO:0000313" key="6">
    <source>
        <dbReference type="EMBL" id="TGE18466.1"/>
    </source>
</evidence>
<dbReference type="RefSeq" id="WP_103297404.1">
    <property type="nucleotide sequence ID" value="NZ_PPQT01000022.1"/>
</dbReference>
<dbReference type="AlphaFoldDB" id="A0A380G2P3"/>
<dbReference type="Pfam" id="PF14504">
    <property type="entry name" value="CAP_assoc_N"/>
    <property type="match status" value="1"/>
</dbReference>
<dbReference type="OrthoDB" id="9783944at2"/>
<dbReference type="Proteomes" id="UP000254047">
    <property type="component" value="Unassembled WGS sequence"/>
</dbReference>
<dbReference type="InterPro" id="IPR035940">
    <property type="entry name" value="CAP_sf"/>
</dbReference>
<name>A0A380G2P3_9STAP</name>
<dbReference type="EMBL" id="UHDO01000001">
    <property type="protein sequence ID" value="SUM44508.1"/>
    <property type="molecule type" value="Genomic_DNA"/>
</dbReference>
<reference evidence="6 8" key="2">
    <citation type="submission" date="2019-04" db="EMBL/GenBank/DDBJ databases">
        <title>Genomic characterization of Staphylococcus petrasii strains.</title>
        <authorList>
            <person name="Vrbovska V."/>
            <person name="Kovarovic V."/>
            <person name="Maslanova I."/>
            <person name="Indrakova A."/>
            <person name="Petras P."/>
            <person name="Sedo O."/>
            <person name="Svec P."/>
            <person name="Fisarova L."/>
            <person name="Sedlacek I."/>
            <person name="Doskar J."/>
            <person name="Pantucek R."/>
        </authorList>
    </citation>
    <scope>NUCLEOTIDE SEQUENCE [LARGE SCALE GENOMIC DNA]</scope>
    <source>
        <strain evidence="6 8">P5404</strain>
    </source>
</reference>
<evidence type="ECO:0000259" key="3">
    <source>
        <dbReference type="Pfam" id="PF00188"/>
    </source>
</evidence>
<organism evidence="5 7">
    <name type="scientific">Staphylococcus petrasii</name>
    <dbReference type="NCBI Taxonomy" id="1276936"/>
    <lineage>
        <taxon>Bacteria</taxon>
        <taxon>Bacillati</taxon>
        <taxon>Bacillota</taxon>
        <taxon>Bacilli</taxon>
        <taxon>Bacillales</taxon>
        <taxon>Staphylococcaceae</taxon>
        <taxon>Staphylococcus</taxon>
    </lineage>
</organism>
<dbReference type="EMBL" id="SRLS01000004">
    <property type="protein sequence ID" value="TGE18466.1"/>
    <property type="molecule type" value="Genomic_DNA"/>
</dbReference>
<dbReference type="Pfam" id="PF00188">
    <property type="entry name" value="CAP"/>
    <property type="match status" value="1"/>
</dbReference>
<accession>A0A380G2P3</accession>
<protein>
    <submittedName>
        <fullName evidence="5">Allergen V5/Tpx-1 related protein</fullName>
    </submittedName>
    <submittedName>
        <fullName evidence="6">SCP-like extracellular protein</fullName>
    </submittedName>
</protein>
<dbReference type="PANTHER" id="PTHR31157">
    <property type="entry name" value="SCP DOMAIN-CONTAINING PROTEIN"/>
    <property type="match status" value="1"/>
</dbReference>
<dbReference type="Gene3D" id="3.40.33.10">
    <property type="entry name" value="CAP"/>
    <property type="match status" value="1"/>
</dbReference>
<keyword evidence="8" id="KW-1185">Reference proteome</keyword>
<evidence type="ECO:0000313" key="7">
    <source>
        <dbReference type="Proteomes" id="UP000254047"/>
    </source>
</evidence>
<feature type="domain" description="SCP" evidence="3">
    <location>
        <begin position="245"/>
        <end position="347"/>
    </location>
</feature>
<dbReference type="CDD" id="cd05379">
    <property type="entry name" value="CAP_bacterial"/>
    <property type="match status" value="1"/>
</dbReference>
<dbReference type="PANTHER" id="PTHR31157:SF26">
    <property type="entry name" value="SCP-LIKE EXTRACELLULAR PROTEIN"/>
    <property type="match status" value="1"/>
</dbReference>
<sequence>MAKLIIKVLGVIFLVVFLIYLFYSPRLKFDVLENPNKSTTTNRTEQTPHSQTETENPAPKEGVGTWIGQDIHYLTNKFGQANRIYPFKDNYTNYVFKRDQQYYIVSTKNDKIKSVYATGQKAKIDSLKINESASHIFENTSINPDPSFKVNGKEYTFELSDEDIKTQALIKYGKIYAQIYVDQQSNRIMGVRYLDKEALAFLKPYQLASEDDNTESYDDSGELNEDNAGKLPYEQNPNQLMTLYEITNEMRKLKDIKPLAINTDIAHIAAMNLYEATSKEDVEFTEDALKSQLDNEGIDFKSTSQNVGYDFDDVPTLIHSWMNSDIHRSRILNTKYDEMGGEVMKNYYSLIFVEK</sequence>
<feature type="compositionally biased region" description="Polar residues" evidence="1">
    <location>
        <begin position="35"/>
        <end position="55"/>
    </location>
</feature>
<feature type="compositionally biased region" description="Acidic residues" evidence="1">
    <location>
        <begin position="211"/>
        <end position="225"/>
    </location>
</feature>
<feature type="region of interest" description="Disordered" evidence="1">
    <location>
        <begin position="34"/>
        <end position="61"/>
    </location>
</feature>
<evidence type="ECO:0000259" key="4">
    <source>
        <dbReference type="Pfam" id="PF14504"/>
    </source>
</evidence>
<feature type="domain" description="CAP-associated" evidence="4">
    <location>
        <begin position="67"/>
        <end position="205"/>
    </location>
</feature>
<evidence type="ECO:0000256" key="2">
    <source>
        <dbReference type="SAM" id="Phobius"/>
    </source>
</evidence>
<evidence type="ECO:0000313" key="8">
    <source>
        <dbReference type="Proteomes" id="UP000297598"/>
    </source>
</evidence>
<dbReference type="InterPro" id="IPR029410">
    <property type="entry name" value="CAP_assoc"/>
</dbReference>
<reference evidence="5 7" key="1">
    <citation type="submission" date="2018-06" db="EMBL/GenBank/DDBJ databases">
        <authorList>
            <consortium name="Pathogen Informatics"/>
            <person name="Doyle S."/>
        </authorList>
    </citation>
    <scope>NUCLEOTIDE SEQUENCE [LARGE SCALE GENOMIC DNA]</scope>
    <source>
        <strain evidence="5 7">NCTC13830</strain>
    </source>
</reference>
<feature type="region of interest" description="Disordered" evidence="1">
    <location>
        <begin position="211"/>
        <end position="234"/>
    </location>
</feature>
<gene>
    <name evidence="6" type="ORF">BJR09_03625</name>
    <name evidence="5" type="ORF">NCTC13830_01913</name>
</gene>
<feature type="transmembrane region" description="Helical" evidence="2">
    <location>
        <begin position="6"/>
        <end position="23"/>
    </location>
</feature>
<dbReference type="Proteomes" id="UP000297598">
    <property type="component" value="Unassembled WGS sequence"/>
</dbReference>
<evidence type="ECO:0000313" key="5">
    <source>
        <dbReference type="EMBL" id="SUM44508.1"/>
    </source>
</evidence>